<dbReference type="InterPro" id="IPR007125">
    <property type="entry name" value="H2A/H2B/H3"/>
</dbReference>
<proteinExistence type="inferred from homology"/>
<dbReference type="InterPro" id="IPR002119">
    <property type="entry name" value="Histone_H2A"/>
</dbReference>
<gene>
    <name evidence="3" type="ORF">RB653_003522</name>
</gene>
<feature type="domain" description="Core Histone H2A/H2B/H3" evidence="2">
    <location>
        <begin position="9"/>
        <end position="80"/>
    </location>
</feature>
<dbReference type="Proteomes" id="UP001344447">
    <property type="component" value="Unassembled WGS sequence"/>
</dbReference>
<sequence>MRFRKQKTYRNDIHVREAIYIKRLLKQVSPTSKIQCKSIQVLTSLIRDITIRIVNEAFHLVSLKKKRTLSARDVQTSVRLNTHGDITKQAISEGLKMVSRLSMPSDTEAPPKCSIPHSYFKKKVQQMNYNYRISKYSMVYLSAVVEYLLTEVLELSSNNAKNSKRSLITPRDIFLSISNDYELFTMFGDAIIPGGGVRDSYATIIM</sequence>
<dbReference type="SMART" id="SM00414">
    <property type="entry name" value="H2A"/>
    <property type="match status" value="1"/>
</dbReference>
<evidence type="ECO:0000313" key="3">
    <source>
        <dbReference type="EMBL" id="KAK5581941.1"/>
    </source>
</evidence>
<protein>
    <recommendedName>
        <fullName evidence="2">Core Histone H2A/H2B/H3 domain-containing protein</fullName>
    </recommendedName>
</protein>
<dbReference type="PRINTS" id="PR00621">
    <property type="entry name" value="HISTONEH2B"/>
</dbReference>
<dbReference type="GO" id="GO:0046982">
    <property type="term" value="F:protein heterodimerization activity"/>
    <property type="evidence" value="ECO:0007669"/>
    <property type="project" value="InterPro"/>
</dbReference>
<dbReference type="GO" id="GO:0003677">
    <property type="term" value="F:DNA binding"/>
    <property type="evidence" value="ECO:0007669"/>
    <property type="project" value="InterPro"/>
</dbReference>
<dbReference type="Pfam" id="PF00125">
    <property type="entry name" value="Histone"/>
    <property type="match status" value="2"/>
</dbReference>
<dbReference type="SMART" id="SM00427">
    <property type="entry name" value="H2B"/>
    <property type="match status" value="1"/>
</dbReference>
<dbReference type="GO" id="GO:0030527">
    <property type="term" value="F:structural constituent of chromatin"/>
    <property type="evidence" value="ECO:0007669"/>
    <property type="project" value="InterPro"/>
</dbReference>
<dbReference type="PANTHER" id="PTHR23428">
    <property type="entry name" value="HISTONE H2B"/>
    <property type="match status" value="1"/>
</dbReference>
<evidence type="ECO:0000313" key="4">
    <source>
        <dbReference type="Proteomes" id="UP001344447"/>
    </source>
</evidence>
<dbReference type="EMBL" id="JAVFKY010000001">
    <property type="protein sequence ID" value="KAK5581941.1"/>
    <property type="molecule type" value="Genomic_DNA"/>
</dbReference>
<comment type="similarity">
    <text evidence="1">Belongs to the histone H2B family.</text>
</comment>
<name>A0AAN7YVV6_9MYCE</name>
<dbReference type="SUPFAM" id="SSF47113">
    <property type="entry name" value="Histone-fold"/>
    <property type="match status" value="1"/>
</dbReference>
<comment type="caution">
    <text evidence="3">The sequence shown here is derived from an EMBL/GenBank/DDBJ whole genome shotgun (WGS) entry which is preliminary data.</text>
</comment>
<dbReference type="CDD" id="cd00074">
    <property type="entry name" value="HFD_H2A"/>
    <property type="match status" value="1"/>
</dbReference>
<evidence type="ECO:0000259" key="2">
    <source>
        <dbReference type="Pfam" id="PF00125"/>
    </source>
</evidence>
<dbReference type="Gene3D" id="1.10.20.10">
    <property type="entry name" value="Histone, subunit A"/>
    <property type="match status" value="1"/>
</dbReference>
<dbReference type="InterPro" id="IPR009072">
    <property type="entry name" value="Histone-fold"/>
</dbReference>
<feature type="domain" description="Core Histone H2A/H2B/H3" evidence="2">
    <location>
        <begin position="114"/>
        <end position="175"/>
    </location>
</feature>
<dbReference type="GO" id="GO:0000786">
    <property type="term" value="C:nucleosome"/>
    <property type="evidence" value="ECO:0007669"/>
    <property type="project" value="InterPro"/>
</dbReference>
<organism evidence="3 4">
    <name type="scientific">Dictyostelium firmibasis</name>
    <dbReference type="NCBI Taxonomy" id="79012"/>
    <lineage>
        <taxon>Eukaryota</taxon>
        <taxon>Amoebozoa</taxon>
        <taxon>Evosea</taxon>
        <taxon>Eumycetozoa</taxon>
        <taxon>Dictyostelia</taxon>
        <taxon>Dictyosteliales</taxon>
        <taxon>Dictyosteliaceae</taxon>
        <taxon>Dictyostelium</taxon>
    </lineage>
</organism>
<evidence type="ECO:0000256" key="1">
    <source>
        <dbReference type="ARBA" id="ARBA00006846"/>
    </source>
</evidence>
<dbReference type="AlphaFoldDB" id="A0AAN7YVV6"/>
<accession>A0AAN7YVV6</accession>
<keyword evidence="4" id="KW-1185">Reference proteome</keyword>
<reference evidence="3 4" key="1">
    <citation type="submission" date="2023-11" db="EMBL/GenBank/DDBJ databases">
        <title>Dfirmibasis_genome.</title>
        <authorList>
            <person name="Edelbroek B."/>
            <person name="Kjellin J."/>
            <person name="Jerlstrom-Hultqvist J."/>
            <person name="Soderbom F."/>
        </authorList>
    </citation>
    <scope>NUCLEOTIDE SEQUENCE [LARGE SCALE GENOMIC DNA]</scope>
    <source>
        <strain evidence="3 4">TNS-C-14</strain>
    </source>
</reference>
<dbReference type="InterPro" id="IPR000558">
    <property type="entry name" value="Histone_H2B"/>
</dbReference>